<comment type="caution">
    <text evidence="12">The sequence shown here is derived from an EMBL/GenBank/DDBJ whole genome shotgun (WGS) entry which is preliminary data.</text>
</comment>
<dbReference type="AlphaFoldDB" id="A0A194AID2"/>
<dbReference type="STRING" id="1592317.DPF_2578"/>
<dbReference type="PANTHER" id="PTHR33909">
    <property type="entry name" value="SEC TRANSLOCON ACCESSORY COMPLEX SUBUNIT YAJC"/>
    <property type="match status" value="1"/>
</dbReference>
<gene>
    <name evidence="12" type="ORF">DPF_2578</name>
</gene>
<dbReference type="InterPro" id="IPR003849">
    <property type="entry name" value="Preprotein_translocase_YajC"/>
</dbReference>
<keyword evidence="7" id="KW-0653">Protein transport</keyword>
<dbReference type="PRINTS" id="PR01853">
    <property type="entry name" value="YAJCTRNLCASE"/>
</dbReference>
<evidence type="ECO:0000256" key="5">
    <source>
        <dbReference type="ARBA" id="ARBA00022475"/>
    </source>
</evidence>
<comment type="subcellular location">
    <subcellularLocation>
        <location evidence="1">Cell membrane</location>
        <topology evidence="1">Single-pass membrane protein</topology>
    </subcellularLocation>
</comment>
<reference evidence="13" key="1">
    <citation type="submission" date="2016-06" db="EMBL/GenBank/DDBJ databases">
        <title>Draft genome sequence of Desulfoplanes formicivorans strain Pf12B.</title>
        <authorList>
            <person name="Watanabe M."/>
            <person name="Kojima H."/>
            <person name="Fukui M."/>
        </authorList>
    </citation>
    <scope>NUCLEOTIDE SEQUENCE [LARGE SCALE GENOMIC DNA]</scope>
    <source>
        <strain evidence="13">Pf12B</strain>
    </source>
</reference>
<evidence type="ECO:0000256" key="4">
    <source>
        <dbReference type="ARBA" id="ARBA00022448"/>
    </source>
</evidence>
<accession>A0A194AID2</accession>
<dbReference type="Pfam" id="PF02699">
    <property type="entry name" value="YajC"/>
    <property type="match status" value="1"/>
</dbReference>
<name>A0A194AID2_9BACT</name>
<sequence length="123" mass="13352">MFFESVAFAMGQAGGAGAQGGGNPIAAFAPLIIMFAIFYFLLIRPQQKKAKEHRETLANLKRGDRIVTSGGVCGQIVNLTEETVTIDVGGDVRIPVKRAFISGLDQVEEVQKKDTRKDKAKKK</sequence>
<evidence type="ECO:0000313" key="13">
    <source>
        <dbReference type="Proteomes" id="UP000095200"/>
    </source>
</evidence>
<keyword evidence="13" id="KW-1185">Reference proteome</keyword>
<evidence type="ECO:0000256" key="8">
    <source>
        <dbReference type="ARBA" id="ARBA00022989"/>
    </source>
</evidence>
<keyword evidence="5" id="KW-1003">Cell membrane</keyword>
<keyword evidence="10 11" id="KW-0472">Membrane</keyword>
<organism evidence="12 13">
    <name type="scientific">Desulfoplanes formicivorans</name>
    <dbReference type="NCBI Taxonomy" id="1592317"/>
    <lineage>
        <taxon>Bacteria</taxon>
        <taxon>Pseudomonadati</taxon>
        <taxon>Thermodesulfobacteriota</taxon>
        <taxon>Desulfovibrionia</taxon>
        <taxon>Desulfovibrionales</taxon>
        <taxon>Desulfoplanaceae</taxon>
        <taxon>Desulfoplanes</taxon>
    </lineage>
</organism>
<keyword evidence="4" id="KW-0813">Transport</keyword>
<keyword evidence="8 11" id="KW-1133">Transmembrane helix</keyword>
<dbReference type="GO" id="GO:0005886">
    <property type="term" value="C:plasma membrane"/>
    <property type="evidence" value="ECO:0007669"/>
    <property type="project" value="UniProtKB-SubCell"/>
</dbReference>
<dbReference type="SMART" id="SM01323">
    <property type="entry name" value="YajC"/>
    <property type="match status" value="1"/>
</dbReference>
<evidence type="ECO:0000256" key="2">
    <source>
        <dbReference type="ARBA" id="ARBA00006742"/>
    </source>
</evidence>
<dbReference type="GO" id="GO:0015031">
    <property type="term" value="P:protein transport"/>
    <property type="evidence" value="ECO:0007669"/>
    <property type="project" value="UniProtKB-KW"/>
</dbReference>
<protein>
    <recommendedName>
        <fullName evidence="3">Sec translocon accessory complex subunit YajC</fullName>
    </recommendedName>
</protein>
<evidence type="ECO:0000256" key="1">
    <source>
        <dbReference type="ARBA" id="ARBA00004162"/>
    </source>
</evidence>
<dbReference type="EMBL" id="BDFE01000020">
    <property type="protein sequence ID" value="GAU09842.1"/>
    <property type="molecule type" value="Genomic_DNA"/>
</dbReference>
<dbReference type="OrthoDB" id="9811406at2"/>
<evidence type="ECO:0000256" key="10">
    <source>
        <dbReference type="ARBA" id="ARBA00023136"/>
    </source>
</evidence>
<evidence type="ECO:0000256" key="6">
    <source>
        <dbReference type="ARBA" id="ARBA00022692"/>
    </source>
</evidence>
<comment type="similarity">
    <text evidence="2">Belongs to the YajC family.</text>
</comment>
<dbReference type="Proteomes" id="UP000095200">
    <property type="component" value="Unassembled WGS sequence"/>
</dbReference>
<keyword evidence="9" id="KW-0811">Translocation</keyword>
<evidence type="ECO:0000256" key="11">
    <source>
        <dbReference type="SAM" id="Phobius"/>
    </source>
</evidence>
<evidence type="ECO:0000256" key="7">
    <source>
        <dbReference type="ARBA" id="ARBA00022927"/>
    </source>
</evidence>
<evidence type="ECO:0000313" key="12">
    <source>
        <dbReference type="EMBL" id="GAU09842.1"/>
    </source>
</evidence>
<feature type="transmembrane region" description="Helical" evidence="11">
    <location>
        <begin position="25"/>
        <end position="43"/>
    </location>
</feature>
<dbReference type="NCBIfam" id="TIGR00739">
    <property type="entry name" value="yajC"/>
    <property type="match status" value="1"/>
</dbReference>
<keyword evidence="6 11" id="KW-0812">Transmembrane</keyword>
<evidence type="ECO:0000256" key="3">
    <source>
        <dbReference type="ARBA" id="ARBA00014962"/>
    </source>
</evidence>
<dbReference type="PANTHER" id="PTHR33909:SF1">
    <property type="entry name" value="SEC TRANSLOCON ACCESSORY COMPLEX SUBUNIT YAJC"/>
    <property type="match status" value="1"/>
</dbReference>
<evidence type="ECO:0000256" key="9">
    <source>
        <dbReference type="ARBA" id="ARBA00023010"/>
    </source>
</evidence>
<proteinExistence type="inferred from homology"/>
<dbReference type="RefSeq" id="WP_069860073.1">
    <property type="nucleotide sequence ID" value="NZ_BDFE01000020.1"/>
</dbReference>